<name>A0ABZ1LBT0_9ACTN</name>
<evidence type="ECO:0008006" key="5">
    <source>
        <dbReference type="Google" id="ProtNLM"/>
    </source>
</evidence>
<proteinExistence type="predicted"/>
<feature type="transmembrane region" description="Helical" evidence="2">
    <location>
        <begin position="92"/>
        <end position="116"/>
    </location>
</feature>
<protein>
    <recommendedName>
        <fullName evidence="5">ABC transporter permease</fullName>
    </recommendedName>
</protein>
<dbReference type="EMBL" id="CP108188">
    <property type="protein sequence ID" value="WTR71908.1"/>
    <property type="molecule type" value="Genomic_DNA"/>
</dbReference>
<feature type="transmembrane region" description="Helical" evidence="2">
    <location>
        <begin position="128"/>
        <end position="146"/>
    </location>
</feature>
<keyword evidence="2" id="KW-0812">Transmembrane</keyword>
<keyword evidence="2" id="KW-1133">Transmembrane helix</keyword>
<feature type="region of interest" description="Disordered" evidence="1">
    <location>
        <begin position="451"/>
        <end position="473"/>
    </location>
</feature>
<gene>
    <name evidence="3" type="ORF">OG814_22800</name>
</gene>
<keyword evidence="2" id="KW-0472">Membrane</keyword>
<feature type="transmembrane region" description="Helical" evidence="2">
    <location>
        <begin position="51"/>
        <end position="72"/>
    </location>
</feature>
<dbReference type="Proteomes" id="UP001622594">
    <property type="component" value="Chromosome"/>
</dbReference>
<accession>A0ABZ1LBT0</accession>
<sequence>MKLRALLRSSAALWTAPVWGGIVAFYFFYALHFEDSYEEVTGGPLWAAQQVAIALNYFYAFAYGITLGLATWEGGRLKQDRVWDLAPSRARWRVAGQALAPAVGAGWATLLLPVLMRLVETRLLPTPAAVLPLVMGMGIVCAYAVVGSVLGHIAPRAIAAPVGAAATYYMINKSSAYSDPLWPRHLSGQLDTSVAFGEHYSPATVLLPFLVAAAVAAAVAAWWSRGPRRLPLRLLATAAALATLVLSARTASGWGIADGPVSAGHAPVRCAGEAPRVCMAETGGAVERLDDVRSEVVESLEKLEVAGVDVTVPSTVTDGQLYRPSTRPRSTTSTWWLPLTAQAEAAGADGRIAGIRYAVLLNSVTFSCSFPTTITSDAPTAWIINRDAALLWAAYVVDAQDPYLRWRTDEYAQFANGPEVLAKVRERAEKGRALPTAAQRTAWFEQEKAKACRQMPKQPAGGHAATGSQGADS</sequence>
<feature type="transmembrane region" description="Helical" evidence="2">
    <location>
        <begin position="12"/>
        <end position="31"/>
    </location>
</feature>
<evidence type="ECO:0000256" key="1">
    <source>
        <dbReference type="SAM" id="MobiDB-lite"/>
    </source>
</evidence>
<reference evidence="3 4" key="1">
    <citation type="submission" date="2022-10" db="EMBL/GenBank/DDBJ databases">
        <title>The complete genomes of actinobacterial strains from the NBC collection.</title>
        <authorList>
            <person name="Joergensen T.S."/>
            <person name="Alvarez Arevalo M."/>
            <person name="Sterndorff E.B."/>
            <person name="Faurdal D."/>
            <person name="Vuksanovic O."/>
            <person name="Mourched A.-S."/>
            <person name="Charusanti P."/>
            <person name="Shaw S."/>
            <person name="Blin K."/>
            <person name="Weber T."/>
        </authorList>
    </citation>
    <scope>NUCLEOTIDE SEQUENCE [LARGE SCALE GENOMIC DNA]</scope>
    <source>
        <strain evidence="3 4">NBC_00123</strain>
    </source>
</reference>
<feature type="transmembrane region" description="Helical" evidence="2">
    <location>
        <begin position="205"/>
        <end position="223"/>
    </location>
</feature>
<evidence type="ECO:0000256" key="2">
    <source>
        <dbReference type="SAM" id="Phobius"/>
    </source>
</evidence>
<organism evidence="3 4">
    <name type="scientific">Streptomyces zaomyceticus</name>
    <dbReference type="NCBI Taxonomy" id="68286"/>
    <lineage>
        <taxon>Bacteria</taxon>
        <taxon>Bacillati</taxon>
        <taxon>Actinomycetota</taxon>
        <taxon>Actinomycetes</taxon>
        <taxon>Kitasatosporales</taxon>
        <taxon>Streptomycetaceae</taxon>
        <taxon>Streptomyces</taxon>
    </lineage>
</organism>
<evidence type="ECO:0000313" key="4">
    <source>
        <dbReference type="Proteomes" id="UP001622594"/>
    </source>
</evidence>
<dbReference type="RefSeq" id="WP_371636207.1">
    <property type="nucleotide sequence ID" value="NZ_CP108062.1"/>
</dbReference>
<keyword evidence="4" id="KW-1185">Reference proteome</keyword>
<evidence type="ECO:0000313" key="3">
    <source>
        <dbReference type="EMBL" id="WTR71908.1"/>
    </source>
</evidence>